<evidence type="ECO:0000313" key="1">
    <source>
        <dbReference type="EMBL" id="MBE4907876.1"/>
    </source>
</evidence>
<keyword evidence="2" id="KW-1185">Reference proteome</keyword>
<evidence type="ECO:0000313" key="2">
    <source>
        <dbReference type="Proteomes" id="UP001516662"/>
    </source>
</evidence>
<name>A0ABR9QHG4_9BACI</name>
<dbReference type="Proteomes" id="UP001516662">
    <property type="component" value="Unassembled WGS sequence"/>
</dbReference>
<protein>
    <submittedName>
        <fullName evidence="1">Uncharacterized protein</fullName>
    </submittedName>
</protein>
<proteinExistence type="predicted"/>
<dbReference type="RefSeq" id="WP_193535350.1">
    <property type="nucleotide sequence ID" value="NZ_JADCLJ010000018.1"/>
</dbReference>
<comment type="caution">
    <text evidence="1">The sequence shown here is derived from an EMBL/GenBank/DDBJ whole genome shotgun (WGS) entry which is preliminary data.</text>
</comment>
<dbReference type="EMBL" id="JADCLJ010000018">
    <property type="protein sequence ID" value="MBE4907876.1"/>
    <property type="molecule type" value="Genomic_DNA"/>
</dbReference>
<sequence>MKVIKALSDIRELNEQKTLPQCYLNLIKSELISWLEAESDTDNPLVSSLTDYSCIYHLEGIEDTQFLSNMKSDIEFIEIEEINESTSFRIGLRRDHEMSIVYFLKGALDAKFEQWLCERGK</sequence>
<reference evidence="1 2" key="1">
    <citation type="submission" date="2020-10" db="EMBL/GenBank/DDBJ databases">
        <title>Bacillus sp. HD4P25, an endophyte from a halophyte.</title>
        <authorList>
            <person name="Sun J.-Q."/>
        </authorList>
    </citation>
    <scope>NUCLEOTIDE SEQUENCE [LARGE SCALE GENOMIC DNA]</scope>
    <source>
        <strain evidence="1 2">YIM 93174</strain>
    </source>
</reference>
<organism evidence="1 2">
    <name type="scientific">Litchfieldia luteola</name>
    <dbReference type="NCBI Taxonomy" id="682179"/>
    <lineage>
        <taxon>Bacteria</taxon>
        <taxon>Bacillati</taxon>
        <taxon>Bacillota</taxon>
        <taxon>Bacilli</taxon>
        <taxon>Bacillales</taxon>
        <taxon>Bacillaceae</taxon>
        <taxon>Litchfieldia</taxon>
    </lineage>
</organism>
<gene>
    <name evidence="1" type="ORF">IMZ08_07390</name>
</gene>
<accession>A0ABR9QHG4</accession>